<dbReference type="GO" id="GO:0009279">
    <property type="term" value="C:cell outer membrane"/>
    <property type="evidence" value="ECO:0007669"/>
    <property type="project" value="UniProtKB-SubCell"/>
</dbReference>
<dbReference type="InterPro" id="IPR051906">
    <property type="entry name" value="TolC-like"/>
</dbReference>
<evidence type="ECO:0000256" key="2">
    <source>
        <dbReference type="ARBA" id="ARBA00007613"/>
    </source>
</evidence>
<dbReference type="RefSeq" id="WP_123238017.1">
    <property type="nucleotide sequence ID" value="NZ_RJVP01000006.1"/>
</dbReference>
<keyword evidence="6" id="KW-0472">Membrane</keyword>
<dbReference type="GO" id="GO:0015562">
    <property type="term" value="F:efflux transmembrane transporter activity"/>
    <property type="evidence" value="ECO:0007669"/>
    <property type="project" value="InterPro"/>
</dbReference>
<keyword evidence="4" id="KW-1134">Transmembrane beta strand</keyword>
<dbReference type="PANTHER" id="PTHR30026">
    <property type="entry name" value="OUTER MEMBRANE PROTEIN TOLC"/>
    <property type="match status" value="1"/>
</dbReference>
<dbReference type="GO" id="GO:0015288">
    <property type="term" value="F:porin activity"/>
    <property type="evidence" value="ECO:0007669"/>
    <property type="project" value="TreeGrafter"/>
</dbReference>
<dbReference type="SUPFAM" id="SSF56954">
    <property type="entry name" value="Outer membrane efflux proteins (OEP)"/>
    <property type="match status" value="1"/>
</dbReference>
<evidence type="ECO:0000256" key="6">
    <source>
        <dbReference type="ARBA" id="ARBA00023136"/>
    </source>
</evidence>
<dbReference type="EMBL" id="RJVP01000006">
    <property type="protein sequence ID" value="ROH85363.1"/>
    <property type="molecule type" value="Genomic_DNA"/>
</dbReference>
<protein>
    <recommendedName>
        <fullName evidence="12">Type I secretion protein TolC</fullName>
    </recommendedName>
</protein>
<name>A0A3N0UY28_9PROT</name>
<comment type="subcellular location">
    <subcellularLocation>
        <location evidence="1">Cell outer membrane</location>
    </subcellularLocation>
</comment>
<feature type="signal peptide" evidence="9">
    <location>
        <begin position="1"/>
        <end position="28"/>
    </location>
</feature>
<dbReference type="GO" id="GO:1990281">
    <property type="term" value="C:efflux pump complex"/>
    <property type="evidence" value="ECO:0007669"/>
    <property type="project" value="TreeGrafter"/>
</dbReference>
<keyword evidence="3" id="KW-0813">Transport</keyword>
<evidence type="ECO:0000256" key="9">
    <source>
        <dbReference type="SAM" id="SignalP"/>
    </source>
</evidence>
<keyword evidence="9" id="KW-0732">Signal</keyword>
<dbReference type="InterPro" id="IPR010130">
    <property type="entry name" value="T1SS_OMP_TolC"/>
</dbReference>
<reference evidence="10 11" key="1">
    <citation type="submission" date="2018-10" db="EMBL/GenBank/DDBJ databases">
        <authorList>
            <person name="Chen W.-M."/>
        </authorList>
    </citation>
    <scope>NUCLEOTIDE SEQUENCE [LARGE SCALE GENOMIC DNA]</scope>
    <source>
        <strain evidence="10 11">H-5</strain>
    </source>
</reference>
<dbReference type="Proteomes" id="UP000275137">
    <property type="component" value="Unassembled WGS sequence"/>
</dbReference>
<gene>
    <name evidence="10" type="ORF">ED236_10985</name>
</gene>
<keyword evidence="5" id="KW-0812">Transmembrane</keyword>
<proteinExistence type="inferred from homology"/>
<evidence type="ECO:0000256" key="4">
    <source>
        <dbReference type="ARBA" id="ARBA00022452"/>
    </source>
</evidence>
<organism evidence="10 11">
    <name type="scientific">Pseudomethylobacillus aquaticus</name>
    <dbReference type="NCBI Taxonomy" id="2676064"/>
    <lineage>
        <taxon>Bacteria</taxon>
        <taxon>Pseudomonadati</taxon>
        <taxon>Pseudomonadota</taxon>
        <taxon>Betaproteobacteria</taxon>
        <taxon>Nitrosomonadales</taxon>
        <taxon>Methylophilaceae</taxon>
        <taxon>Pseudomethylobacillus</taxon>
    </lineage>
</organism>
<dbReference type="NCBIfam" id="TIGR01844">
    <property type="entry name" value="type_I_sec_TolC"/>
    <property type="match status" value="1"/>
</dbReference>
<evidence type="ECO:0000313" key="10">
    <source>
        <dbReference type="EMBL" id="ROH85363.1"/>
    </source>
</evidence>
<keyword evidence="11" id="KW-1185">Reference proteome</keyword>
<evidence type="ECO:0008006" key="12">
    <source>
        <dbReference type="Google" id="ProtNLM"/>
    </source>
</evidence>
<evidence type="ECO:0000256" key="8">
    <source>
        <dbReference type="SAM" id="Coils"/>
    </source>
</evidence>
<dbReference type="Gene3D" id="1.20.1600.10">
    <property type="entry name" value="Outer membrane efflux proteins (OEP)"/>
    <property type="match status" value="1"/>
</dbReference>
<keyword evidence="8" id="KW-0175">Coiled coil</keyword>
<evidence type="ECO:0000256" key="3">
    <source>
        <dbReference type="ARBA" id="ARBA00022448"/>
    </source>
</evidence>
<comment type="caution">
    <text evidence="10">The sequence shown here is derived from an EMBL/GenBank/DDBJ whole genome shotgun (WGS) entry which is preliminary data.</text>
</comment>
<accession>A0A3N0UY28</accession>
<keyword evidence="7" id="KW-0998">Cell outer membrane</keyword>
<evidence type="ECO:0000256" key="7">
    <source>
        <dbReference type="ARBA" id="ARBA00023237"/>
    </source>
</evidence>
<evidence type="ECO:0000256" key="5">
    <source>
        <dbReference type="ARBA" id="ARBA00022692"/>
    </source>
</evidence>
<dbReference type="AlphaFoldDB" id="A0A3N0UY28"/>
<feature type="chain" id="PRO_5017980533" description="Type I secretion protein TolC" evidence="9">
    <location>
        <begin position="29"/>
        <end position="806"/>
    </location>
</feature>
<sequence>MFKLSLLRSAVLHSLSLSLALSPGYAMAAESLPSLYEKAVQYDAQYRAAVAETAADREEINKAAAPFRPRVQFTSNYGRGLTDRTADTPTGDVNSTLNYTLQNHALSIRQSLFNAEARAAYRSTEASIRSSESQLNKEQVSLMTRVANAYFEFLFAQQRIKVTEEKIRAVSAQRDQAQRRYDLGEGTITEISEADTNLELAEVELEDALNTFSLHQQTLIRLTGEPVERVAPLNLDVLPTSMPDGMQLADWISQAETNNPDIITGRHALDVAREEVSRKQAGHYPTLDLVGVRSISENDNNNTLGLRFDSTTLALQLSVPLYGGGLTSANVRQAESRVIAAQAQLDQRMLETRNQVQRYYNTIQTTLRSIRAYTQAVASSEVALEGTQHGFLAGLRSNIDVLNAQQKVFMNRLQLTKSQYLLVNDLINLRVTAGELQASNVSSLQRYFMQTTEPTTASPAVPGAYRGLAVPPAESGVAVDVDEKALSWLLPPSVGKAAAKPVQLPQALPVAAPPAVSVQPVNMEPVKPEPLTVPQAAEVGQPELAPVAAPQAAEAPQPVAAERPQALEVPAAGFLEPVPAAMVEEAQAVSVEGPQTVSVEPVKAESLVLPQAVNAEQPELAAADAPQAAEVPQLVEALKATEAQQAVVSEPVTAAPITASPALPGEASQAVSSEAPQATQAPQAVEALRAIEAPLQADAPQAVPVEGSQEAEAPKAAPLESVPVLPVAVLQAPPVEQAEAVSIEVPQVIESLQIVQAPQAVVAAPQVAALEQVQVSPAKPALPARQVKVRLNTPSHHSWNASHLAW</sequence>
<evidence type="ECO:0000256" key="1">
    <source>
        <dbReference type="ARBA" id="ARBA00004442"/>
    </source>
</evidence>
<dbReference type="InterPro" id="IPR003423">
    <property type="entry name" value="OMP_efflux"/>
</dbReference>
<evidence type="ECO:0000313" key="11">
    <source>
        <dbReference type="Proteomes" id="UP000275137"/>
    </source>
</evidence>
<dbReference type="PANTHER" id="PTHR30026:SF20">
    <property type="entry name" value="OUTER MEMBRANE PROTEIN TOLC"/>
    <property type="match status" value="1"/>
</dbReference>
<feature type="coiled-coil region" evidence="8">
    <location>
        <begin position="160"/>
        <end position="211"/>
    </location>
</feature>
<comment type="similarity">
    <text evidence="2">Belongs to the outer membrane factor (OMF) (TC 1.B.17) family.</text>
</comment>
<dbReference type="Pfam" id="PF02321">
    <property type="entry name" value="OEP"/>
    <property type="match status" value="2"/>
</dbReference>